<reference evidence="1" key="1">
    <citation type="submission" date="2018-10" db="EMBL/GenBank/DDBJ databases">
        <title>Hidden diversity of soil giant viruses.</title>
        <authorList>
            <person name="Schulz F."/>
            <person name="Alteio L."/>
            <person name="Goudeau D."/>
            <person name="Ryan E.M."/>
            <person name="Malmstrom R.R."/>
            <person name="Blanchard J."/>
            <person name="Woyke T."/>
        </authorList>
    </citation>
    <scope>NUCLEOTIDE SEQUENCE</scope>
    <source>
        <strain evidence="1">SOV1</strain>
    </source>
</reference>
<gene>
    <name evidence="1" type="ORF">Solivirus2_5</name>
</gene>
<accession>A0A3G5AH68</accession>
<protein>
    <submittedName>
        <fullName evidence="1">Uncharacterized protein</fullName>
    </submittedName>
</protein>
<dbReference type="EMBL" id="MK072490">
    <property type="protein sequence ID" value="AYV85934.1"/>
    <property type="molecule type" value="Genomic_DNA"/>
</dbReference>
<proteinExistence type="predicted"/>
<sequence>MDIDLLDLFENLYNSDIYAANRLLLDFPDYLIEDLEKSGRYTNLFTTTLQNDLYREKIKILNLSKEKLEEILEIQRRTGITWQKIYNIASIITGDYDSYISELFTSIFNNDDVAAYQIAKTINMIYAQYYWYTAIQYSRISIRKAKQILLHIASTENIRFDMAVLTLICMGAGRASSNDLEYIKLFAKTLFNHIKEIDPTLGGLSEKHAIFLIYSDIKDGVLDLNFVNRDVIEFFLNNGCVFQREHEIPKIRAEFGEEYAENVRIRSDENSNVIAT</sequence>
<evidence type="ECO:0000313" key="1">
    <source>
        <dbReference type="EMBL" id="AYV85934.1"/>
    </source>
</evidence>
<organism evidence="1">
    <name type="scientific">Solivirus sp</name>
    <dbReference type="NCBI Taxonomy" id="2487772"/>
    <lineage>
        <taxon>Viruses</taxon>
        <taxon>Pithoviruses</taxon>
    </lineage>
</organism>
<name>A0A3G5AH68_9VIRU</name>